<name>A0A4T0VTE0_9PEZI</name>
<proteinExistence type="predicted"/>
<evidence type="ECO:0000313" key="2">
    <source>
        <dbReference type="EMBL" id="TIC95457.1"/>
    </source>
</evidence>
<evidence type="ECO:0000313" key="3">
    <source>
        <dbReference type="Proteomes" id="UP000305883"/>
    </source>
</evidence>
<protein>
    <submittedName>
        <fullName evidence="2">Uncharacterized protein</fullName>
    </submittedName>
</protein>
<reference evidence="2 3" key="1">
    <citation type="journal article" date="2019" name="Genome Biol. Evol.">
        <title>Genomic Plasticity Mediated by Transposable Elements in the Plant Pathogenic Fungus Colletotrichum higginsianum.</title>
        <authorList>
            <person name="Tsushima A."/>
            <person name="Gan P."/>
            <person name="Kumakura N."/>
            <person name="Narusaka M."/>
            <person name="Takano Y."/>
            <person name="Narusaka Y."/>
            <person name="Shirasu K."/>
        </authorList>
    </citation>
    <scope>NUCLEOTIDE SEQUENCE [LARGE SCALE GENOMIC DNA]</scope>
    <source>
        <strain evidence="2 3">MAFF305635-RFP</strain>
    </source>
</reference>
<comment type="caution">
    <text evidence="2">The sequence shown here is derived from an EMBL/GenBank/DDBJ whole genome shotgun (WGS) entry which is preliminary data.</text>
</comment>
<dbReference type="OrthoDB" id="5238363at2759"/>
<organism evidence="2 3">
    <name type="scientific">Colletotrichum higginsianum</name>
    <dbReference type="NCBI Taxonomy" id="80884"/>
    <lineage>
        <taxon>Eukaryota</taxon>
        <taxon>Fungi</taxon>
        <taxon>Dikarya</taxon>
        <taxon>Ascomycota</taxon>
        <taxon>Pezizomycotina</taxon>
        <taxon>Sordariomycetes</taxon>
        <taxon>Hypocreomycetidae</taxon>
        <taxon>Glomerellales</taxon>
        <taxon>Glomerellaceae</taxon>
        <taxon>Colletotrichum</taxon>
        <taxon>Colletotrichum destructivum species complex</taxon>
    </lineage>
</organism>
<sequence length="280" mass="32224">MIPARLQHVTRILRQLPLRSIFLPSPARYSSSKRKVVEQTAALTSESLQMPDLDQPRNIADLEKAQLSQQWKEIFDVLDIGIPANDLKMVRLVPAIDAARPLIGFKVSKRHVMRVYDTAYFMETKYQHPKSVLMRHYYEEHKKNKPLWLWFYGITAIDTPAVVSMAKYHIKLALHAALKDRGYDAQGRLIDPKSETGMGTTLRGDLRGTITCVARTPRDIVKRLPRKDLRAAADAAVDEFIRMLENVQIEKEKKNQNRGEMGPKRLEERKRKAEKNGRSL</sequence>
<feature type="region of interest" description="Disordered" evidence="1">
    <location>
        <begin position="251"/>
        <end position="280"/>
    </location>
</feature>
<dbReference type="AlphaFoldDB" id="A0A4T0VTE0"/>
<accession>A0A4T0VTE0</accession>
<dbReference type="EMBL" id="MWPZ01000006">
    <property type="protein sequence ID" value="TIC95457.1"/>
    <property type="molecule type" value="Genomic_DNA"/>
</dbReference>
<evidence type="ECO:0000256" key="1">
    <source>
        <dbReference type="SAM" id="MobiDB-lite"/>
    </source>
</evidence>
<dbReference type="Proteomes" id="UP000305883">
    <property type="component" value="Unassembled WGS sequence"/>
</dbReference>
<gene>
    <name evidence="2" type="ORF">CH35J_008684</name>
</gene>